<feature type="compositionally biased region" description="Polar residues" evidence="1">
    <location>
        <begin position="247"/>
        <end position="257"/>
    </location>
</feature>
<feature type="region of interest" description="Disordered" evidence="1">
    <location>
        <begin position="247"/>
        <end position="270"/>
    </location>
</feature>
<organism evidence="2 3">
    <name type="scientific">Tanacetum coccineum</name>
    <dbReference type="NCBI Taxonomy" id="301880"/>
    <lineage>
        <taxon>Eukaryota</taxon>
        <taxon>Viridiplantae</taxon>
        <taxon>Streptophyta</taxon>
        <taxon>Embryophyta</taxon>
        <taxon>Tracheophyta</taxon>
        <taxon>Spermatophyta</taxon>
        <taxon>Magnoliopsida</taxon>
        <taxon>eudicotyledons</taxon>
        <taxon>Gunneridae</taxon>
        <taxon>Pentapetalae</taxon>
        <taxon>asterids</taxon>
        <taxon>campanulids</taxon>
        <taxon>Asterales</taxon>
        <taxon>Asteraceae</taxon>
        <taxon>Asteroideae</taxon>
        <taxon>Anthemideae</taxon>
        <taxon>Anthemidinae</taxon>
        <taxon>Tanacetum</taxon>
    </lineage>
</organism>
<feature type="compositionally biased region" description="Basic and acidic residues" evidence="1">
    <location>
        <begin position="258"/>
        <end position="268"/>
    </location>
</feature>
<comment type="caution">
    <text evidence="2">The sequence shown here is derived from an EMBL/GenBank/DDBJ whole genome shotgun (WGS) entry which is preliminary data.</text>
</comment>
<gene>
    <name evidence="2" type="ORF">Tco_0656968</name>
</gene>
<reference evidence="2" key="2">
    <citation type="submission" date="2022-01" db="EMBL/GenBank/DDBJ databases">
        <authorList>
            <person name="Yamashiro T."/>
            <person name="Shiraishi A."/>
            <person name="Satake H."/>
            <person name="Nakayama K."/>
        </authorList>
    </citation>
    <scope>NUCLEOTIDE SEQUENCE</scope>
</reference>
<evidence type="ECO:0000256" key="1">
    <source>
        <dbReference type="SAM" id="MobiDB-lite"/>
    </source>
</evidence>
<name>A0ABQ4XA86_9ASTR</name>
<evidence type="ECO:0000313" key="2">
    <source>
        <dbReference type="EMBL" id="GJS62184.1"/>
    </source>
</evidence>
<protein>
    <submittedName>
        <fullName evidence="2">Uncharacterized protein</fullName>
    </submittedName>
</protein>
<proteinExistence type="predicted"/>
<feature type="compositionally biased region" description="Basic and acidic residues" evidence="1">
    <location>
        <begin position="413"/>
        <end position="430"/>
    </location>
</feature>
<accession>A0ABQ4XA86</accession>
<feature type="region of interest" description="Disordered" evidence="1">
    <location>
        <begin position="396"/>
        <end position="430"/>
    </location>
</feature>
<dbReference type="EMBL" id="BQNB010009342">
    <property type="protein sequence ID" value="GJS62184.1"/>
    <property type="molecule type" value="Genomic_DNA"/>
</dbReference>
<keyword evidence="3" id="KW-1185">Reference proteome</keyword>
<dbReference type="Proteomes" id="UP001151760">
    <property type="component" value="Unassembled WGS sequence"/>
</dbReference>
<sequence>MAEHQKPLVLQQQPKILEWKWEKITMDFVTKFPKSVLCSDKSLDTAYPPVVCDVSTLLPEQRIEFYSLNNVYVLPNNTSYSLNSIQYTGTQQIHTAYSNQLDTAYMSSDTEIVDKETTMAEPNDYITATQKNFVSNDNVGRMVEKSIVEIQGTFFVKIRNNAFNGNIGENAFKHIDKFLEVVEAIKINGLTQDRFRLSVFPVSLAGATNLFTFKIQGTKAYEEYESNISLWTGVPEENHWSENRNYEASNAGDTQDNQGHKERRDNPTHEPSVYKVRRFEMMKYSFNADEEYIAIKESDKEVLKGKIIQMNCDGEDGEVIPRWNRCRPPYYAKKGFTDHYLPCKWEIAKDAELNPFKDVLVFRRMAPKDGDGAWNIRIELIDPDEENFKKTFQSIPTSRKLSAKENPVPGDGVRIKHDGVTFDEKKPWSA</sequence>
<reference evidence="2" key="1">
    <citation type="journal article" date="2022" name="Int. J. Mol. Sci.">
        <title>Draft Genome of Tanacetum Coccineum: Genomic Comparison of Closely Related Tanacetum-Family Plants.</title>
        <authorList>
            <person name="Yamashiro T."/>
            <person name="Shiraishi A."/>
            <person name="Nakayama K."/>
            <person name="Satake H."/>
        </authorList>
    </citation>
    <scope>NUCLEOTIDE SEQUENCE</scope>
</reference>
<evidence type="ECO:0000313" key="3">
    <source>
        <dbReference type="Proteomes" id="UP001151760"/>
    </source>
</evidence>